<evidence type="ECO:0000313" key="3">
    <source>
        <dbReference type="Proteomes" id="UP000032046"/>
    </source>
</evidence>
<evidence type="ECO:0000256" key="1">
    <source>
        <dbReference type="SAM" id="Phobius"/>
    </source>
</evidence>
<dbReference type="EMBL" id="JXQK01000088">
    <property type="protein sequence ID" value="KIP60146.1"/>
    <property type="molecule type" value="Genomic_DNA"/>
</dbReference>
<organism evidence="2 3">
    <name type="scientific">Prevotella pectinovora</name>
    <dbReference type="NCBI Taxonomy" id="1602169"/>
    <lineage>
        <taxon>Bacteria</taxon>
        <taxon>Pseudomonadati</taxon>
        <taxon>Bacteroidota</taxon>
        <taxon>Bacteroidia</taxon>
        <taxon>Bacteroidales</taxon>
        <taxon>Prevotellaceae</taxon>
        <taxon>Prevotella</taxon>
    </lineage>
</organism>
<keyword evidence="1" id="KW-1133">Transmembrane helix</keyword>
<feature type="transmembrane region" description="Helical" evidence="1">
    <location>
        <begin position="12"/>
        <end position="31"/>
    </location>
</feature>
<protein>
    <submittedName>
        <fullName evidence="2">Uncharacterized protein</fullName>
    </submittedName>
</protein>
<dbReference type="Proteomes" id="UP000032046">
    <property type="component" value="Unassembled WGS sequence"/>
</dbReference>
<reference evidence="2 3" key="1">
    <citation type="submission" date="2015-01" db="EMBL/GenBank/DDBJ databases">
        <title>Comparative genomics of non-oral Prevotella species.</title>
        <authorList>
            <person name="Accetto T."/>
            <person name="Nograsek B."/>
            <person name="Avgustin G."/>
        </authorList>
    </citation>
    <scope>NUCLEOTIDE SEQUENCE [LARGE SCALE GENOMIC DNA]</scope>
    <source>
        <strain evidence="2 3">P5-119</strain>
    </source>
</reference>
<comment type="caution">
    <text evidence="2">The sequence shown here is derived from an EMBL/GenBank/DDBJ whole genome shotgun (WGS) entry which is preliminary data.</text>
</comment>
<name>A0A0D0IR69_9BACT</name>
<accession>A0A0D0IR69</accession>
<dbReference type="AlphaFoldDB" id="A0A0D0IR69"/>
<dbReference type="PROSITE" id="PS51257">
    <property type="entry name" value="PROKAR_LIPOPROTEIN"/>
    <property type="match status" value="1"/>
</dbReference>
<gene>
    <name evidence="2" type="ORF">ST44_12510</name>
</gene>
<evidence type="ECO:0000313" key="2">
    <source>
        <dbReference type="EMBL" id="KIP60146.1"/>
    </source>
</evidence>
<keyword evidence="1" id="KW-0812">Transmembrane</keyword>
<keyword evidence="3" id="KW-1185">Reference proteome</keyword>
<proteinExistence type="predicted"/>
<sequence length="74" mass="8581">MERSGNFYKAIQLGYILISILIGCMAYNSLYEWQEIEALELGNKKIDELRKEINNINIQMIKFSLLGETIPLLD</sequence>
<dbReference type="STRING" id="1602171.ST44_12510"/>
<keyword evidence="1" id="KW-0472">Membrane</keyword>